<dbReference type="InterPro" id="IPR023346">
    <property type="entry name" value="Lysozyme-like_dom_sf"/>
</dbReference>
<evidence type="ECO:0000313" key="3">
    <source>
        <dbReference type="Proteomes" id="UP000637980"/>
    </source>
</evidence>
<dbReference type="EMBL" id="BMXE01000009">
    <property type="protein sequence ID" value="GHB46594.1"/>
    <property type="molecule type" value="Genomic_DNA"/>
</dbReference>
<gene>
    <name evidence="2" type="ORF">GCM10007094_39880</name>
</gene>
<evidence type="ECO:0000259" key="1">
    <source>
        <dbReference type="Pfam" id="PF13406"/>
    </source>
</evidence>
<dbReference type="InterPro" id="IPR043426">
    <property type="entry name" value="MltB-like"/>
</dbReference>
<protein>
    <submittedName>
        <fullName evidence="2">Lytic transglycosylase</fullName>
    </submittedName>
</protein>
<dbReference type="Pfam" id="PF13406">
    <property type="entry name" value="SLT_2"/>
    <property type="match status" value="1"/>
</dbReference>
<dbReference type="Gene3D" id="1.10.8.350">
    <property type="entry name" value="Bacterial muramidase"/>
    <property type="match status" value="1"/>
</dbReference>
<dbReference type="PANTHER" id="PTHR30163">
    <property type="entry name" value="MEMBRANE-BOUND LYTIC MUREIN TRANSGLYCOSYLASE B"/>
    <property type="match status" value="1"/>
</dbReference>
<dbReference type="SUPFAM" id="SSF53955">
    <property type="entry name" value="Lysozyme-like"/>
    <property type="match status" value="1"/>
</dbReference>
<sequence>MFESFIETAKSTAGKAGLLLGAGLMVLGVSSTQVAAQAQACGNTGAGFDNWLSSYRQTLQAQGITQATLNRSLNGVTYNPRVISYDRNQKSFRLSFDEFYKLRVNNALINQGRGLMRQHNDLFNRIERDFGVPREIITAIWGLETGYGRGIGNMSTIRSLATLAYDCRRADFFRNELFNALLIVQKGDLEPNEMVGAWAGELGQTQFLASSYIKFALDYSGNGKRDLLRNTDDTLASTAHFLQAHGWQPGQPWGPGTPNHEVIRAWNRAGVYVKTIQIMAEQLSQ</sequence>
<evidence type="ECO:0000313" key="2">
    <source>
        <dbReference type="EMBL" id="GHB46594.1"/>
    </source>
</evidence>
<dbReference type="Gene3D" id="1.10.530.10">
    <property type="match status" value="1"/>
</dbReference>
<dbReference type="CDD" id="cd13399">
    <property type="entry name" value="Slt35-like"/>
    <property type="match status" value="1"/>
</dbReference>
<proteinExistence type="predicted"/>
<dbReference type="InterPro" id="IPR011970">
    <property type="entry name" value="MltB_2"/>
</dbReference>
<dbReference type="NCBIfam" id="TIGR02283">
    <property type="entry name" value="MltB_2"/>
    <property type="match status" value="1"/>
</dbReference>
<comment type="caution">
    <text evidence="2">The sequence shown here is derived from an EMBL/GenBank/DDBJ whole genome shotgun (WGS) entry which is preliminary data.</text>
</comment>
<dbReference type="PANTHER" id="PTHR30163:SF8">
    <property type="entry name" value="LYTIC MUREIN TRANSGLYCOSYLASE"/>
    <property type="match status" value="1"/>
</dbReference>
<dbReference type="RefSeq" id="WP_244649739.1">
    <property type="nucleotide sequence ID" value="NZ_BMXE01000009.1"/>
</dbReference>
<feature type="domain" description="Transglycosylase SLT" evidence="1">
    <location>
        <begin position="48"/>
        <end position="254"/>
    </location>
</feature>
<keyword evidence="3" id="KW-1185">Reference proteome</keyword>
<accession>A0ABQ3EM50</accession>
<dbReference type="Proteomes" id="UP000637980">
    <property type="component" value="Unassembled WGS sequence"/>
</dbReference>
<dbReference type="InterPro" id="IPR031304">
    <property type="entry name" value="SLT_2"/>
</dbReference>
<organism evidence="2 3">
    <name type="scientific">Pseudovibrio japonicus</name>
    <dbReference type="NCBI Taxonomy" id="366534"/>
    <lineage>
        <taxon>Bacteria</taxon>
        <taxon>Pseudomonadati</taxon>
        <taxon>Pseudomonadota</taxon>
        <taxon>Alphaproteobacteria</taxon>
        <taxon>Hyphomicrobiales</taxon>
        <taxon>Stappiaceae</taxon>
        <taxon>Pseudovibrio</taxon>
    </lineage>
</organism>
<name>A0ABQ3EM50_9HYPH</name>
<reference evidence="3" key="1">
    <citation type="journal article" date="2019" name="Int. J. Syst. Evol. Microbiol.">
        <title>The Global Catalogue of Microorganisms (GCM) 10K type strain sequencing project: providing services to taxonomists for standard genome sequencing and annotation.</title>
        <authorList>
            <consortium name="The Broad Institute Genomics Platform"/>
            <consortium name="The Broad Institute Genome Sequencing Center for Infectious Disease"/>
            <person name="Wu L."/>
            <person name="Ma J."/>
        </authorList>
    </citation>
    <scope>NUCLEOTIDE SEQUENCE [LARGE SCALE GENOMIC DNA]</scope>
    <source>
        <strain evidence="3">KCTC 12861</strain>
    </source>
</reference>